<dbReference type="GO" id="GO:0032259">
    <property type="term" value="P:methylation"/>
    <property type="evidence" value="ECO:0007669"/>
    <property type="project" value="UniProtKB-KW"/>
</dbReference>
<evidence type="ECO:0000256" key="3">
    <source>
        <dbReference type="ARBA" id="ARBA00022679"/>
    </source>
</evidence>
<keyword evidence="2 9" id="KW-0489">Methyltransferase</keyword>
<dbReference type="Gene3D" id="3.40.50.150">
    <property type="entry name" value="Vaccinia Virus protein VP39"/>
    <property type="match status" value="1"/>
</dbReference>
<dbReference type="AlphaFoldDB" id="A0AAW6ECN4"/>
<comment type="catalytic activity">
    <reaction evidence="4">
        <text>a 2'-deoxyadenosine in DNA + S-adenosyl-L-methionine = an N(6)-methyl-2'-deoxyadenosine in DNA + S-adenosyl-L-homocysteine + H(+)</text>
        <dbReference type="Rhea" id="RHEA:15197"/>
        <dbReference type="Rhea" id="RHEA-COMP:12418"/>
        <dbReference type="Rhea" id="RHEA-COMP:12419"/>
        <dbReference type="ChEBI" id="CHEBI:15378"/>
        <dbReference type="ChEBI" id="CHEBI:57856"/>
        <dbReference type="ChEBI" id="CHEBI:59789"/>
        <dbReference type="ChEBI" id="CHEBI:90615"/>
        <dbReference type="ChEBI" id="CHEBI:90616"/>
        <dbReference type="EC" id="2.1.1.72"/>
    </reaction>
</comment>
<feature type="domain" description="MmeI-like helicase spacer" evidence="5">
    <location>
        <begin position="26"/>
        <end position="84"/>
    </location>
</feature>
<gene>
    <name evidence="9" type="ORF">PNU62_12835</name>
</gene>
<evidence type="ECO:0000259" key="7">
    <source>
        <dbReference type="Pfam" id="PF20467"/>
    </source>
</evidence>
<dbReference type="EMBL" id="JAQMLV010000022">
    <property type="protein sequence ID" value="MDB8745906.1"/>
    <property type="molecule type" value="Genomic_DNA"/>
</dbReference>
<dbReference type="Pfam" id="PF20465">
    <property type="entry name" value="MmeI_hel"/>
    <property type="match status" value="1"/>
</dbReference>
<organism evidence="9 10">
    <name type="scientific">Ruminococcus bicirculans</name>
    <name type="common">ex Wegman et al. 2014</name>
    <dbReference type="NCBI Taxonomy" id="1160721"/>
    <lineage>
        <taxon>Bacteria</taxon>
        <taxon>Bacillati</taxon>
        <taxon>Bacillota</taxon>
        <taxon>Clostridia</taxon>
        <taxon>Eubacteriales</taxon>
        <taxon>Oscillospiraceae</taxon>
        <taxon>Ruminococcus</taxon>
    </lineage>
</organism>
<dbReference type="Proteomes" id="UP001211015">
    <property type="component" value="Unassembled WGS sequence"/>
</dbReference>
<dbReference type="PANTHER" id="PTHR33841:SF1">
    <property type="entry name" value="DNA METHYLTRANSFERASE A"/>
    <property type="match status" value="1"/>
</dbReference>
<comment type="caution">
    <text evidence="9">The sequence shown here is derived from an EMBL/GenBank/DDBJ whole genome shotgun (WGS) entry which is preliminary data.</text>
</comment>
<evidence type="ECO:0000313" key="9">
    <source>
        <dbReference type="EMBL" id="MDB8745906.1"/>
    </source>
</evidence>
<dbReference type="Pfam" id="PF20473">
    <property type="entry name" value="MmeI_Mtase"/>
    <property type="match status" value="1"/>
</dbReference>
<dbReference type="SUPFAM" id="SSF53335">
    <property type="entry name" value="S-adenosyl-L-methionine-dependent methyltransferases"/>
    <property type="match status" value="1"/>
</dbReference>
<feature type="domain" description="MmeI-like DNA-methyltransferase" evidence="8">
    <location>
        <begin position="157"/>
        <end position="393"/>
    </location>
</feature>
<feature type="domain" description="MmeI-like C-terminal" evidence="7">
    <location>
        <begin position="572"/>
        <end position="642"/>
    </location>
</feature>
<dbReference type="InterPro" id="IPR050953">
    <property type="entry name" value="N4_N6_ade-DNA_methylase"/>
</dbReference>
<reference evidence="9" key="1">
    <citation type="submission" date="2023-01" db="EMBL/GenBank/DDBJ databases">
        <title>Human gut microbiome strain richness.</title>
        <authorList>
            <person name="Chen-Liaw A."/>
        </authorList>
    </citation>
    <scope>NUCLEOTIDE SEQUENCE</scope>
    <source>
        <strain evidence="9">1001275st1_F4_1001275B_160808</strain>
    </source>
</reference>
<evidence type="ECO:0000256" key="4">
    <source>
        <dbReference type="ARBA" id="ARBA00047942"/>
    </source>
</evidence>
<protein>
    <recommendedName>
        <fullName evidence="1">site-specific DNA-methyltransferase (adenine-specific)</fullName>
        <ecNumber evidence="1">2.1.1.72</ecNumber>
    </recommendedName>
</protein>
<evidence type="ECO:0000259" key="6">
    <source>
        <dbReference type="Pfam" id="PF20466"/>
    </source>
</evidence>
<dbReference type="EC" id="2.1.1.72" evidence="1"/>
<dbReference type="Pfam" id="PF20467">
    <property type="entry name" value="MmeI_C"/>
    <property type="match status" value="1"/>
</dbReference>
<accession>A0AAW6ECN4</accession>
<evidence type="ECO:0000259" key="5">
    <source>
        <dbReference type="Pfam" id="PF20465"/>
    </source>
</evidence>
<dbReference type="GO" id="GO:0009007">
    <property type="term" value="F:site-specific DNA-methyltransferase (adenine-specific) activity"/>
    <property type="evidence" value="ECO:0007669"/>
    <property type="project" value="UniProtKB-EC"/>
</dbReference>
<evidence type="ECO:0000313" key="10">
    <source>
        <dbReference type="Proteomes" id="UP001211015"/>
    </source>
</evidence>
<dbReference type="InterPro" id="IPR046819">
    <property type="entry name" value="MmeI_hel"/>
</dbReference>
<name>A0AAW6ECN4_9FIRM</name>
<dbReference type="InterPro" id="IPR046820">
    <property type="entry name" value="MmeI_TRD"/>
</dbReference>
<evidence type="ECO:0000256" key="2">
    <source>
        <dbReference type="ARBA" id="ARBA00022603"/>
    </source>
</evidence>
<dbReference type="Pfam" id="PF20466">
    <property type="entry name" value="MmeI_TRD"/>
    <property type="match status" value="1"/>
</dbReference>
<dbReference type="RefSeq" id="WP_195389055.1">
    <property type="nucleotide sequence ID" value="NZ_JADNGL010000021.1"/>
</dbReference>
<keyword evidence="3" id="KW-0808">Transferase</keyword>
<dbReference type="InterPro" id="IPR046818">
    <property type="entry name" value="MmeI_C"/>
</dbReference>
<proteinExistence type="predicted"/>
<dbReference type="PANTHER" id="PTHR33841">
    <property type="entry name" value="DNA METHYLTRANSFERASE YEEA-RELATED"/>
    <property type="match status" value="1"/>
</dbReference>
<dbReference type="PRINTS" id="PR00507">
    <property type="entry name" value="N12N6MTFRASE"/>
</dbReference>
<evidence type="ECO:0000256" key="1">
    <source>
        <dbReference type="ARBA" id="ARBA00011900"/>
    </source>
</evidence>
<dbReference type="InterPro" id="IPR046816">
    <property type="entry name" value="MmeI_Mtase"/>
</dbReference>
<sequence>MIKDKTLYDLQNLVRKLVSDKNSIDDVRSFLLQLIFCFYCEESGIFLGKPFTQLVLNSEASSFPSRFMQLIASLPPFMDKPQQLFLSEDTHHAMKKLCRISWNDVNPSIMGAVHQAALSRSDQRATGTHYTSLRNVHRVIDKLLIDKLIDQFSGTKSAEEIAVLYEQLGKISVFDPACGGGNFLIESYLGLSAMRLIASRGISSVKPLSTRNFHGLELSEEAACICRTALFATARLEEKRYAKQFKTPLSPVDLSECGDIRCIDALNFDWDKISADYIVGNPPFMFNHKEQSFSQTQLFADSASASVDYSAGWIIKAAQYCAAHPRTECAFLTTNSVCQGSQVQFIWKPVTDKYKMHINWAYKSFRWVSDISNSKIDLSCVITAFSAKDMPDKQLMTVSDDGHDSARTVSHINAYLTEYDDIYLYPEGLDDRRPTMLLRRRTETPILTRYQAEQRTESGLLTCRFITAHNMLATTMRQYVVTNGGYSNSIVIPRHSSEKRKYVPLIYCKERIMVNDSVYIIPNTDLFVFGLLSSSMHNAWVRMFCGRLDMRIRYSNILCYKNFPFPEDITTEQKKNIARLAARVLELRMNYKDQPLGNVYNDLPPELLLAHINLDKAVERLYGEQLFYNDDGRLKVLIKLFNKQRTGSP</sequence>
<feature type="domain" description="MmeI-like target recognition" evidence="6">
    <location>
        <begin position="470"/>
        <end position="567"/>
    </location>
</feature>
<dbReference type="InterPro" id="IPR029063">
    <property type="entry name" value="SAM-dependent_MTases_sf"/>
</dbReference>
<evidence type="ECO:0000259" key="8">
    <source>
        <dbReference type="Pfam" id="PF20473"/>
    </source>
</evidence>